<feature type="region of interest" description="Disordered" evidence="1">
    <location>
        <begin position="166"/>
        <end position="200"/>
    </location>
</feature>
<dbReference type="Pfam" id="PF05597">
    <property type="entry name" value="Phasin"/>
    <property type="match status" value="1"/>
</dbReference>
<dbReference type="PANTHER" id="PTHR38664">
    <property type="entry name" value="SLR0058 PROTEIN"/>
    <property type="match status" value="1"/>
</dbReference>
<dbReference type="EMBL" id="WNLA01000016">
    <property type="protein sequence ID" value="MTW04607.1"/>
    <property type="molecule type" value="Genomic_DNA"/>
</dbReference>
<dbReference type="Proteomes" id="UP000484015">
    <property type="component" value="Unassembled WGS sequence"/>
</dbReference>
<dbReference type="InterPro" id="IPR008769">
    <property type="entry name" value="PhaF_PhaI"/>
</dbReference>
<feature type="compositionally biased region" description="Polar residues" evidence="1">
    <location>
        <begin position="185"/>
        <end position="200"/>
    </location>
</feature>
<organism evidence="2 3">
    <name type="scientific">Pseudoduganella ginsengisoli</name>
    <dbReference type="NCBI Taxonomy" id="1462440"/>
    <lineage>
        <taxon>Bacteria</taxon>
        <taxon>Pseudomonadati</taxon>
        <taxon>Pseudomonadota</taxon>
        <taxon>Betaproteobacteria</taxon>
        <taxon>Burkholderiales</taxon>
        <taxon>Oxalobacteraceae</taxon>
        <taxon>Telluria group</taxon>
        <taxon>Pseudoduganella</taxon>
    </lineage>
</organism>
<comment type="caution">
    <text evidence="2">The sequence shown here is derived from an EMBL/GenBank/DDBJ whole genome shotgun (WGS) entry which is preliminary data.</text>
</comment>
<sequence>MGGRRVNSLQHGGYLRQRSRRRLTRRVNMAKKRKGVAADEVDSLVNAVSASAQQIWQAGLGAFAATRLDGGKLFEALVHDGAQLHKLTRELSRGKVPDVAGKVGQLAEDVARQANASWEKIEQYFETRVAGTLHRMGVPSRDDIDRLRQDVTALEAAIRLSAGSRGGTLAISPAAGTRSRKAGQKRTSPDGTSTSTKRAH</sequence>
<dbReference type="OrthoDB" id="5801582at2"/>
<accession>A0A6L6Q461</accession>
<dbReference type="AlphaFoldDB" id="A0A6L6Q461"/>
<evidence type="ECO:0000313" key="3">
    <source>
        <dbReference type="Proteomes" id="UP000484015"/>
    </source>
</evidence>
<evidence type="ECO:0000256" key="1">
    <source>
        <dbReference type="SAM" id="MobiDB-lite"/>
    </source>
</evidence>
<protein>
    <submittedName>
        <fullName evidence="2">Polygranule-associated protein</fullName>
    </submittedName>
</protein>
<dbReference type="PANTHER" id="PTHR38664:SF1">
    <property type="entry name" value="SLR0058 PROTEIN"/>
    <property type="match status" value="1"/>
</dbReference>
<name>A0A6L6Q461_9BURK</name>
<proteinExistence type="predicted"/>
<reference evidence="2 3" key="1">
    <citation type="submission" date="2019-11" db="EMBL/GenBank/DDBJ databases">
        <title>Type strains purchased from KCTC, JCM and DSMZ.</title>
        <authorList>
            <person name="Lu H."/>
        </authorList>
    </citation>
    <scope>NUCLEOTIDE SEQUENCE [LARGE SCALE GENOMIC DNA]</scope>
    <source>
        <strain evidence="2 3">KCTC 42409</strain>
    </source>
</reference>
<gene>
    <name evidence="2" type="ORF">GM668_21275</name>
</gene>
<evidence type="ECO:0000313" key="2">
    <source>
        <dbReference type="EMBL" id="MTW04607.1"/>
    </source>
</evidence>
<keyword evidence="3" id="KW-1185">Reference proteome</keyword>